<accession>A0AAW1LZH9</accession>
<protein>
    <submittedName>
        <fullName evidence="2">Uncharacterized protein</fullName>
    </submittedName>
</protein>
<evidence type="ECO:0000313" key="3">
    <source>
        <dbReference type="Proteomes" id="UP001458880"/>
    </source>
</evidence>
<organism evidence="2 3">
    <name type="scientific">Popillia japonica</name>
    <name type="common">Japanese beetle</name>
    <dbReference type="NCBI Taxonomy" id="7064"/>
    <lineage>
        <taxon>Eukaryota</taxon>
        <taxon>Metazoa</taxon>
        <taxon>Ecdysozoa</taxon>
        <taxon>Arthropoda</taxon>
        <taxon>Hexapoda</taxon>
        <taxon>Insecta</taxon>
        <taxon>Pterygota</taxon>
        <taxon>Neoptera</taxon>
        <taxon>Endopterygota</taxon>
        <taxon>Coleoptera</taxon>
        <taxon>Polyphaga</taxon>
        <taxon>Scarabaeiformia</taxon>
        <taxon>Scarabaeidae</taxon>
        <taxon>Rutelinae</taxon>
        <taxon>Popillia</taxon>
    </lineage>
</organism>
<evidence type="ECO:0000256" key="1">
    <source>
        <dbReference type="SAM" id="MobiDB-lite"/>
    </source>
</evidence>
<reference evidence="2 3" key="1">
    <citation type="journal article" date="2024" name="BMC Genomics">
        <title>De novo assembly and annotation of Popillia japonica's genome with initial clues to its potential as an invasive pest.</title>
        <authorList>
            <person name="Cucini C."/>
            <person name="Boschi S."/>
            <person name="Funari R."/>
            <person name="Cardaioli E."/>
            <person name="Iannotti N."/>
            <person name="Marturano G."/>
            <person name="Paoli F."/>
            <person name="Bruttini M."/>
            <person name="Carapelli A."/>
            <person name="Frati F."/>
            <person name="Nardi F."/>
        </authorList>
    </citation>
    <scope>NUCLEOTIDE SEQUENCE [LARGE SCALE GENOMIC DNA]</scope>
    <source>
        <strain evidence="2">DMR45628</strain>
    </source>
</reference>
<feature type="region of interest" description="Disordered" evidence="1">
    <location>
        <begin position="16"/>
        <end position="35"/>
    </location>
</feature>
<keyword evidence="3" id="KW-1185">Reference proteome</keyword>
<evidence type="ECO:0000313" key="2">
    <source>
        <dbReference type="EMBL" id="KAK9739320.1"/>
    </source>
</evidence>
<proteinExistence type="predicted"/>
<name>A0AAW1LZH9_POPJA</name>
<dbReference type="Proteomes" id="UP001458880">
    <property type="component" value="Unassembled WGS sequence"/>
</dbReference>
<gene>
    <name evidence="2" type="ORF">QE152_g9172</name>
</gene>
<sequence>MKKHVSIINPSYQDSYFQLESNPSGSDSEEDESSEQICGQVQNVLLLGVVLFGEKVNHPGKRQIFLKELEKELVISNMMRRSQTPV</sequence>
<dbReference type="EMBL" id="JASPKY010000076">
    <property type="protein sequence ID" value="KAK9739320.1"/>
    <property type="molecule type" value="Genomic_DNA"/>
</dbReference>
<comment type="caution">
    <text evidence="2">The sequence shown here is derived from an EMBL/GenBank/DDBJ whole genome shotgun (WGS) entry which is preliminary data.</text>
</comment>
<dbReference type="AlphaFoldDB" id="A0AAW1LZH9"/>